<dbReference type="GO" id="GO:0003677">
    <property type="term" value="F:DNA binding"/>
    <property type="evidence" value="ECO:0007669"/>
    <property type="project" value="InterPro"/>
</dbReference>
<dbReference type="Pfam" id="PF04851">
    <property type="entry name" value="ResIII"/>
    <property type="match status" value="1"/>
</dbReference>
<dbReference type="KEGG" id="cmaq:H0S70_11175"/>
<dbReference type="GO" id="GO:0016787">
    <property type="term" value="F:hydrolase activity"/>
    <property type="evidence" value="ECO:0007669"/>
    <property type="project" value="InterPro"/>
</dbReference>
<dbReference type="Proteomes" id="UP000516438">
    <property type="component" value="Chromosome"/>
</dbReference>
<evidence type="ECO:0000313" key="3">
    <source>
        <dbReference type="Proteomes" id="UP000516438"/>
    </source>
</evidence>
<gene>
    <name evidence="2" type="ORF">H0S70_11175</name>
</gene>
<proteinExistence type="predicted"/>
<evidence type="ECO:0000313" key="2">
    <source>
        <dbReference type="EMBL" id="QNS40911.1"/>
    </source>
</evidence>
<dbReference type="GO" id="GO:0004386">
    <property type="term" value="F:helicase activity"/>
    <property type="evidence" value="ECO:0007669"/>
    <property type="project" value="UniProtKB-KW"/>
</dbReference>
<dbReference type="GO" id="GO:0005524">
    <property type="term" value="F:ATP binding"/>
    <property type="evidence" value="ECO:0007669"/>
    <property type="project" value="InterPro"/>
</dbReference>
<dbReference type="InterPro" id="IPR027417">
    <property type="entry name" value="P-loop_NTPase"/>
</dbReference>
<keyword evidence="2" id="KW-0067">ATP-binding</keyword>
<evidence type="ECO:0000259" key="1">
    <source>
        <dbReference type="Pfam" id="PF04851"/>
    </source>
</evidence>
<sequence length="829" mass="95659">MPDDTTQGNISDLFIGFPIDYFKIKPEDLNEKAFGGKDGADANARNEAYENRITASIIQPDREGKVYDELSRKIDLDKKDTTVINIGVGQGKTYTILKTVEKYLENPDTYIIIAVPYVSLVNQYFKELITNGIPEDEIYRYEWLNPKEFPKCTLEYQLKRRVHIVTVNCLLGNAGDNAAINSKIKREYLKGFPEALIKTKYLYDGKPINEEDIKKRLDLIKIGRLGAPKAKMAFDVSKVTAVTESSKNVVFIFDEIHDAIHNFSPENILYLYFWKNVLQKIYLLSATYNDASLVVINKLSELTEGKINIIEAERVQIPAKLSKLYIHYDNASKFGKRKIKTLVEMALHQGKEIDILCFSKSFAEELYKGEVGALLKEGDPDKVKLCVSELIQNQRTTTEEPKNRYDENKINIGTNFKTGINIEKENHFFIIIMPPRSTKMVFENKYGIFSGGYIDLVQAVARQRKVGEIHIVTMHPDFFTFGDQMPQMTDEQFEQFETSYRQIQKISPQTSEQIDQYGIPALGHDSIARYCPVNYQKELITDQLKEVIKYLLNPVMDKNVLVQDFKDNYRLTTGKLQLLRNKFLYSDIAANLTVNAFMNQFINCKLETFNFVKTDFADDTFPDQIHEMFDEFFQEQNPSFSKFYNHIRDEISSQLLTYNGSEVGIGDDMFMKKLASNILSKYYPLSGVSANENFSAQHIIHLIMKYDYPDMADLKAQVTNQLRAIQSITENHRDALYLPSQREDWPLDNAYALHNLLVENFPVLKHADIWKDSVVKPEDSQQNIEKKRKRAQKDIFNTFKKVFGDLVGARHQNFAGKRMHKVISQNYPL</sequence>
<organism evidence="2 3">
    <name type="scientific">Chryseobacterium manosquense</name>
    <dbReference type="NCBI Taxonomy" id="2754694"/>
    <lineage>
        <taxon>Bacteria</taxon>
        <taxon>Pseudomonadati</taxon>
        <taxon>Bacteroidota</taxon>
        <taxon>Flavobacteriia</taxon>
        <taxon>Flavobacteriales</taxon>
        <taxon>Weeksellaceae</taxon>
        <taxon>Chryseobacterium group</taxon>
        <taxon>Chryseobacterium</taxon>
    </lineage>
</organism>
<accession>A0A7H1DVA3</accession>
<keyword evidence="3" id="KW-1185">Reference proteome</keyword>
<dbReference type="InterPro" id="IPR006935">
    <property type="entry name" value="Helicase/UvrB_N"/>
</dbReference>
<name>A0A7H1DVA3_9FLAO</name>
<keyword evidence="2" id="KW-0547">Nucleotide-binding</keyword>
<keyword evidence="2" id="KW-0378">Hydrolase</keyword>
<dbReference type="EMBL" id="CP060203">
    <property type="protein sequence ID" value="QNS40911.1"/>
    <property type="molecule type" value="Genomic_DNA"/>
</dbReference>
<dbReference type="Gene3D" id="3.40.50.300">
    <property type="entry name" value="P-loop containing nucleotide triphosphate hydrolases"/>
    <property type="match status" value="1"/>
</dbReference>
<protein>
    <submittedName>
        <fullName evidence="2">DEAD/DEAH box helicase family protein</fullName>
    </submittedName>
</protein>
<dbReference type="SUPFAM" id="SSF52540">
    <property type="entry name" value="P-loop containing nucleoside triphosphate hydrolases"/>
    <property type="match status" value="1"/>
</dbReference>
<feature type="domain" description="Helicase/UvrB N-terminal" evidence="1">
    <location>
        <begin position="67"/>
        <end position="280"/>
    </location>
</feature>
<keyword evidence="2" id="KW-0347">Helicase</keyword>
<dbReference type="AlphaFoldDB" id="A0A7H1DVA3"/>
<reference evidence="2 3" key="1">
    <citation type="submission" date="2020-07" db="EMBL/GenBank/DDBJ databases">
        <title>Complete genome and description of Chryseobacterium manosquense strain Marseille-Q2069 sp. nov.</title>
        <authorList>
            <person name="Boxberger M."/>
        </authorList>
    </citation>
    <scope>NUCLEOTIDE SEQUENCE [LARGE SCALE GENOMIC DNA]</scope>
    <source>
        <strain evidence="2 3">Marseille-Q2069</strain>
    </source>
</reference>
<dbReference type="RefSeq" id="WP_188320856.1">
    <property type="nucleotide sequence ID" value="NZ_CP060203.1"/>
</dbReference>